<comment type="subcellular location">
    <subcellularLocation>
        <location evidence="1">Membrane</location>
        <topology evidence="1">Single-pass membrane protein</topology>
    </subcellularLocation>
</comment>
<gene>
    <name evidence="6" type="ORF">A4V15_13755</name>
</gene>
<organism evidence="6 7">
    <name type="scientific">Pseudomonas oryzihabitans</name>
    <dbReference type="NCBI Taxonomy" id="47885"/>
    <lineage>
        <taxon>Bacteria</taxon>
        <taxon>Pseudomonadati</taxon>
        <taxon>Pseudomonadota</taxon>
        <taxon>Gammaproteobacteria</taxon>
        <taxon>Pseudomonadales</taxon>
        <taxon>Pseudomonadaceae</taxon>
        <taxon>Pseudomonas</taxon>
    </lineage>
</organism>
<evidence type="ECO:0000256" key="4">
    <source>
        <dbReference type="ARBA" id="ARBA00022989"/>
    </source>
</evidence>
<evidence type="ECO:0000256" key="1">
    <source>
        <dbReference type="ARBA" id="ARBA00004167"/>
    </source>
</evidence>
<dbReference type="Proteomes" id="UP000078356">
    <property type="component" value="Unassembled WGS sequence"/>
</dbReference>
<sequence>MKLLLLLAALVAIGLFAISLYNALVTARNAYRNAFAQIDVQLTRRHDLIPNLVEAVKGYLQHERETLQAVMVARQQAQSGLHQAKTRPEDPVALHALEQGEQGLGIALGRLFAVSEAYPELKANETVIQLMEELSSTENRLAYARQAHNDAVMDYNNRCETFPGSLLASRFGFRLAQPLALPDGAARQVPRISLS</sequence>
<dbReference type="Pfam" id="PF04011">
    <property type="entry name" value="LemA"/>
    <property type="match status" value="1"/>
</dbReference>
<evidence type="ECO:0000313" key="7">
    <source>
        <dbReference type="Proteomes" id="UP000078356"/>
    </source>
</evidence>
<dbReference type="RefSeq" id="WP_064307230.1">
    <property type="nucleotide sequence ID" value="NZ_LWCR01000005.1"/>
</dbReference>
<protein>
    <recommendedName>
        <fullName evidence="8">LemA family protein</fullName>
    </recommendedName>
</protein>
<dbReference type="GO" id="GO:0016020">
    <property type="term" value="C:membrane"/>
    <property type="evidence" value="ECO:0007669"/>
    <property type="project" value="UniProtKB-SubCell"/>
</dbReference>
<comment type="similarity">
    <text evidence="2">Belongs to the LemA family.</text>
</comment>
<proteinExistence type="inferred from homology"/>
<evidence type="ECO:0000256" key="3">
    <source>
        <dbReference type="ARBA" id="ARBA00022692"/>
    </source>
</evidence>
<name>A0A178LLR5_9PSED</name>
<reference evidence="6 7" key="1">
    <citation type="submission" date="2016-04" db="EMBL/GenBank/DDBJ databases">
        <title>Draft Genome Sequences of Staphylococcus capitis Strain H36, S. capitis Strain H65, S. cohnii Strain H62, S. hominis Strain H69, Mycobacterium iranicum Strain H39, Plantibacter sp. Strain H53, Pseudomonas oryzihabitans Strain H72, and Microbacterium sp. Strain H83, isolated from residential settings.</title>
        <authorList>
            <person name="Lymperopoulou D."/>
            <person name="Adams R.I."/>
            <person name="Lindow S."/>
            <person name="Coil D.A."/>
            <person name="Jospin G."/>
            <person name="Eisen J.A."/>
        </authorList>
    </citation>
    <scope>NUCLEOTIDE SEQUENCE [LARGE SCALE GENOMIC DNA]</scope>
    <source>
        <strain evidence="6 7">H72</strain>
    </source>
</reference>
<evidence type="ECO:0000313" key="6">
    <source>
        <dbReference type="EMBL" id="OAN31404.1"/>
    </source>
</evidence>
<evidence type="ECO:0000256" key="2">
    <source>
        <dbReference type="ARBA" id="ARBA00008854"/>
    </source>
</evidence>
<dbReference type="SUPFAM" id="SSF140478">
    <property type="entry name" value="LemA-like"/>
    <property type="match status" value="1"/>
</dbReference>
<dbReference type="PANTHER" id="PTHR34478:SF1">
    <property type="entry name" value="PROTEIN LEMA"/>
    <property type="match status" value="1"/>
</dbReference>
<dbReference type="EMBL" id="LWCR01000005">
    <property type="protein sequence ID" value="OAN31404.1"/>
    <property type="molecule type" value="Genomic_DNA"/>
</dbReference>
<accession>A0A178LLR5</accession>
<evidence type="ECO:0008006" key="8">
    <source>
        <dbReference type="Google" id="ProtNLM"/>
    </source>
</evidence>
<dbReference type="PANTHER" id="PTHR34478">
    <property type="entry name" value="PROTEIN LEMA"/>
    <property type="match status" value="1"/>
</dbReference>
<dbReference type="OrthoDB" id="9804152at2"/>
<dbReference type="AlphaFoldDB" id="A0A178LLR5"/>
<dbReference type="InterPro" id="IPR007156">
    <property type="entry name" value="MamQ_LemA"/>
</dbReference>
<dbReference type="InterPro" id="IPR023353">
    <property type="entry name" value="LemA-like_dom_sf"/>
</dbReference>
<comment type="caution">
    <text evidence="6">The sequence shown here is derived from an EMBL/GenBank/DDBJ whole genome shotgun (WGS) entry which is preliminary data.</text>
</comment>
<keyword evidence="3" id="KW-0812">Transmembrane</keyword>
<dbReference type="Gene3D" id="1.20.1440.20">
    <property type="entry name" value="LemA-like domain"/>
    <property type="match status" value="1"/>
</dbReference>
<keyword evidence="5" id="KW-0472">Membrane</keyword>
<keyword evidence="4" id="KW-1133">Transmembrane helix</keyword>
<evidence type="ECO:0000256" key="5">
    <source>
        <dbReference type="ARBA" id="ARBA00023136"/>
    </source>
</evidence>